<keyword evidence="6 13" id="KW-0833">Ubl conjugation pathway</keyword>
<comment type="catalytic activity">
    <reaction evidence="1">
        <text>S-ubiquitinyl-[E2 ubiquitin-conjugating enzyme]-L-cysteine + [acceptor protein]-L-lysine = [E2 ubiquitin-conjugating enzyme]-L-cysteine + N(6)-ubiquitinyl-[acceptor protein]-L-lysine.</text>
        <dbReference type="EC" id="2.3.2.26"/>
    </reaction>
</comment>
<dbReference type="AlphaFoldDB" id="T1EEP1"/>
<dbReference type="Gene3D" id="3.90.1750.10">
    <property type="entry name" value="Hect, E3 ligase catalytic domains"/>
    <property type="match status" value="1"/>
</dbReference>
<dbReference type="PANTHER" id="PTHR45700">
    <property type="entry name" value="UBIQUITIN-PROTEIN LIGASE E3C"/>
    <property type="match status" value="1"/>
</dbReference>
<dbReference type="InterPro" id="IPR044611">
    <property type="entry name" value="E3A/B/C-like"/>
</dbReference>
<evidence type="ECO:0000256" key="7">
    <source>
        <dbReference type="ARBA" id="ARBA00022843"/>
    </source>
</evidence>
<evidence type="ECO:0000256" key="3">
    <source>
        <dbReference type="ARBA" id="ARBA00012485"/>
    </source>
</evidence>
<dbReference type="FunFam" id="3.30.2410.10:FF:000011">
    <property type="entry name" value="Putative Ubiquitin-protein ligase E3C"/>
    <property type="match status" value="1"/>
</dbReference>
<dbReference type="PANTHER" id="PTHR45700:SF2">
    <property type="entry name" value="UBIQUITIN-PROTEIN LIGASE E3C"/>
    <property type="match status" value="1"/>
</dbReference>
<reference evidence="17" key="1">
    <citation type="submission" date="2012-12" db="EMBL/GenBank/DDBJ databases">
        <authorList>
            <person name="Hellsten U."/>
            <person name="Grimwood J."/>
            <person name="Chapman J.A."/>
            <person name="Shapiro H."/>
            <person name="Aerts A."/>
            <person name="Otillar R.P."/>
            <person name="Terry A.Y."/>
            <person name="Boore J.L."/>
            <person name="Simakov O."/>
            <person name="Marletaz F."/>
            <person name="Cho S.-J."/>
            <person name="Edsinger-Gonzales E."/>
            <person name="Havlak P."/>
            <person name="Kuo D.-H."/>
            <person name="Larsson T."/>
            <person name="Lv J."/>
            <person name="Arendt D."/>
            <person name="Savage R."/>
            <person name="Osoegawa K."/>
            <person name="de Jong P."/>
            <person name="Lindberg D.R."/>
            <person name="Seaver E.C."/>
            <person name="Weisblat D.A."/>
            <person name="Putnam N.H."/>
            <person name="Grigoriev I.V."/>
            <person name="Rokhsar D.S."/>
        </authorList>
    </citation>
    <scope>NUCLEOTIDE SEQUENCE</scope>
</reference>
<dbReference type="STRING" id="6412.T1EEP1"/>
<evidence type="ECO:0000256" key="6">
    <source>
        <dbReference type="ARBA" id="ARBA00022786"/>
    </source>
</evidence>
<evidence type="ECO:0000256" key="2">
    <source>
        <dbReference type="ARBA" id="ARBA00004906"/>
    </source>
</evidence>
<dbReference type="eggNOG" id="KOG0942">
    <property type="taxonomic scope" value="Eukaryota"/>
</dbReference>
<dbReference type="GeneID" id="20195043"/>
<dbReference type="GO" id="GO:0000209">
    <property type="term" value="P:protein polyubiquitination"/>
    <property type="evidence" value="ECO:0007669"/>
    <property type="project" value="InterPro"/>
</dbReference>
<evidence type="ECO:0000256" key="4">
    <source>
        <dbReference type="ARBA" id="ARBA00022499"/>
    </source>
</evidence>
<evidence type="ECO:0000256" key="13">
    <source>
        <dbReference type="PROSITE-ProRule" id="PRU00104"/>
    </source>
</evidence>
<protein>
    <recommendedName>
        <fullName evidence="10">Ubiquitin-protein ligase E3C</fullName>
        <ecNumber evidence="3">2.3.2.26</ecNumber>
    </recommendedName>
    <alternativeName>
        <fullName evidence="11">HECT-type ubiquitin transferase E3C</fullName>
    </alternativeName>
    <alternativeName>
        <fullName evidence="12">RTA-associated ubiquitin ligase</fullName>
    </alternativeName>
</protein>
<dbReference type="KEGG" id="hro:HELRODRAFT_108942"/>
<reference evidence="16" key="3">
    <citation type="submission" date="2015-06" db="UniProtKB">
        <authorList>
            <consortium name="EnsemblMetazoa"/>
        </authorList>
    </citation>
    <scope>IDENTIFICATION</scope>
</reference>
<dbReference type="OrthoDB" id="8068875at2759"/>
<dbReference type="EC" id="2.3.2.26" evidence="3"/>
<dbReference type="FunCoup" id="T1EEP1">
    <property type="interactions" value="1907"/>
</dbReference>
<dbReference type="HOGENOM" id="CLU_002173_2_2_1"/>
<dbReference type="CDD" id="cd00078">
    <property type="entry name" value="HECTc"/>
    <property type="match status" value="1"/>
</dbReference>
<dbReference type="SUPFAM" id="SSF56204">
    <property type="entry name" value="Hect, E3 ligase catalytic domain"/>
    <property type="match status" value="1"/>
</dbReference>
<comment type="pathway">
    <text evidence="2">Protein modification; protein ubiquitination.</text>
</comment>
<dbReference type="Gene3D" id="3.30.2410.10">
    <property type="entry name" value="Hect, E3 ligase catalytic domain"/>
    <property type="match status" value="1"/>
</dbReference>
<evidence type="ECO:0000256" key="11">
    <source>
        <dbReference type="ARBA" id="ARBA00077269"/>
    </source>
</evidence>
<keyword evidence="5" id="KW-0808">Transferase</keyword>
<accession>T1EEP1</accession>
<reference evidence="15 17" key="2">
    <citation type="journal article" date="2013" name="Nature">
        <title>Insights into bilaterian evolution from three spiralian genomes.</title>
        <authorList>
            <person name="Simakov O."/>
            <person name="Marletaz F."/>
            <person name="Cho S.J."/>
            <person name="Edsinger-Gonzales E."/>
            <person name="Havlak P."/>
            <person name="Hellsten U."/>
            <person name="Kuo D.H."/>
            <person name="Larsson T."/>
            <person name="Lv J."/>
            <person name="Arendt D."/>
            <person name="Savage R."/>
            <person name="Osoegawa K."/>
            <person name="de Jong P."/>
            <person name="Grimwood J."/>
            <person name="Chapman J.A."/>
            <person name="Shapiro H."/>
            <person name="Aerts A."/>
            <person name="Otillar R.P."/>
            <person name="Terry A.Y."/>
            <person name="Boore J.L."/>
            <person name="Grigoriev I.V."/>
            <person name="Lindberg D.R."/>
            <person name="Seaver E.C."/>
            <person name="Weisblat D.A."/>
            <person name="Putnam N.H."/>
            <person name="Rokhsar D.S."/>
        </authorList>
    </citation>
    <scope>NUCLEOTIDE SEQUENCE</scope>
</reference>
<dbReference type="FunFam" id="3.30.2160.10:FF:000002">
    <property type="entry name" value="Putative Ubiquitin-protein ligase E3C"/>
    <property type="match status" value="1"/>
</dbReference>
<evidence type="ECO:0000256" key="8">
    <source>
        <dbReference type="ARBA" id="ARBA00061050"/>
    </source>
</evidence>
<dbReference type="Proteomes" id="UP000015101">
    <property type="component" value="Unassembled WGS sequence"/>
</dbReference>
<dbReference type="GO" id="GO:0061630">
    <property type="term" value="F:ubiquitin protein ligase activity"/>
    <property type="evidence" value="ECO:0007669"/>
    <property type="project" value="UniProtKB-EC"/>
</dbReference>
<dbReference type="Gene3D" id="3.30.2160.10">
    <property type="entry name" value="Hect, E3 ligase catalytic domain"/>
    <property type="match status" value="1"/>
</dbReference>
<dbReference type="EMBL" id="KB095812">
    <property type="protein sequence ID" value="ESO11703.1"/>
    <property type="molecule type" value="Genomic_DNA"/>
</dbReference>
<evidence type="ECO:0000313" key="17">
    <source>
        <dbReference type="Proteomes" id="UP000015101"/>
    </source>
</evidence>
<feature type="active site" description="Glycyl thioester intermediate" evidence="13">
    <location>
        <position position="648"/>
    </location>
</feature>
<dbReference type="SMART" id="SM00119">
    <property type="entry name" value="HECTc"/>
    <property type="match status" value="1"/>
</dbReference>
<dbReference type="PROSITE" id="PS50237">
    <property type="entry name" value="HECT"/>
    <property type="match status" value="1"/>
</dbReference>
<dbReference type="FunFam" id="3.90.1750.10:FF:000014">
    <property type="entry name" value="Putative Ubiquitin-protein ligase E3C"/>
    <property type="match status" value="1"/>
</dbReference>
<dbReference type="EnsemblMetazoa" id="HelroT108942">
    <property type="protein sequence ID" value="HelroP108942"/>
    <property type="gene ID" value="HelroG108942"/>
</dbReference>
<evidence type="ECO:0000313" key="16">
    <source>
        <dbReference type="EnsemblMetazoa" id="HelroP108942"/>
    </source>
</evidence>
<dbReference type="InterPro" id="IPR035983">
    <property type="entry name" value="Hect_E3_ubiquitin_ligase"/>
</dbReference>
<keyword evidence="17" id="KW-1185">Reference proteome</keyword>
<dbReference type="RefSeq" id="XP_009010191.1">
    <property type="nucleotide sequence ID" value="XM_009011943.1"/>
</dbReference>
<organism evidence="16 17">
    <name type="scientific">Helobdella robusta</name>
    <name type="common">Californian leech</name>
    <dbReference type="NCBI Taxonomy" id="6412"/>
    <lineage>
        <taxon>Eukaryota</taxon>
        <taxon>Metazoa</taxon>
        <taxon>Spiralia</taxon>
        <taxon>Lophotrochozoa</taxon>
        <taxon>Annelida</taxon>
        <taxon>Clitellata</taxon>
        <taxon>Hirudinea</taxon>
        <taxon>Rhynchobdellida</taxon>
        <taxon>Glossiphoniidae</taxon>
        <taxon>Helobdella</taxon>
    </lineage>
</organism>
<comment type="similarity">
    <text evidence="8">Belongs to the UBE3C family.</text>
</comment>
<evidence type="ECO:0000259" key="14">
    <source>
        <dbReference type="PROSITE" id="PS50237"/>
    </source>
</evidence>
<evidence type="ECO:0000256" key="12">
    <source>
        <dbReference type="ARBA" id="ARBA00081642"/>
    </source>
</evidence>
<dbReference type="OMA" id="DIKADKX"/>
<gene>
    <name evidence="16" type="primary">20195043</name>
    <name evidence="15" type="ORF">HELRODRAFT_108942</name>
</gene>
<keyword evidence="7" id="KW-0832">Ubl conjugation</keyword>
<comment type="subunit">
    <text evidence="9">Interacts with 26S proteasomes. Interacts (via the HECT domain) with UBE2D1 and, less efficiently, with UBE2L3.</text>
</comment>
<dbReference type="Pfam" id="PF00632">
    <property type="entry name" value="HECT"/>
    <property type="match status" value="1"/>
</dbReference>
<proteinExistence type="inferred from homology"/>
<dbReference type="InterPro" id="IPR000569">
    <property type="entry name" value="HECT_dom"/>
</dbReference>
<evidence type="ECO:0000256" key="9">
    <source>
        <dbReference type="ARBA" id="ARBA00063372"/>
    </source>
</evidence>
<sequence>MLQYDRKLIVHKFRLLNVLSFNPYFIERVWLLISSIHFKSVLNEKTYLLQWIARGSNLVGEDFRRIIPLVSTLSIIFNYYLLTISDAEFHGKRGTKKVMPFNNLQAVSQLALALRDFCLGVIELSHPESRTLMINYNRLSHNMATRVLSSTALKSRFTALTSPTAALTSQAAALTSSSPIPSYSERSIMRQRELLYVFKDAVKLLKQLYERDCRESYCPAGSWLASSNLYHSEKFIQPLSSTASVFVGCAFGTLSILNSDEASLSVDQPILSTSEVRKLIILSELPFVISFQDRVKIFHDLVRRDKMENQPDHAGLYGNTIIIRRNYIYEDAFEKLSPENEPNLKGRLQIKLINAAGLDEAGVDGGGLFREFMSELVKTGFDPNLGFFKMTPDKLLYPNFQSNLIWKDDYLKHYFFLGRVLGKVIYENMLIEVPFASFFLAKLLSRHKGLLDMHYLASLDPELHRNLLFIKDYEGDVLDMQLDFTVNYEVLGQLKVDELKPNGRNIQVTNSNRYEYMYLMADYKLNRQIRQHCSAFRAGLADVLNISWLRMFDHNELQILISGANVPIDVDDLRRNCNYSGGYTVGHPVIQMFWQVVEDFDDSQRQQLLKFVTSCSRPPLMGFKELYPPFCIHHAGTDLDRLPTSSTCMNLLKLPEFKDKGSLKQKLLYAIESGAGFELS</sequence>
<keyword evidence="4" id="KW-1017">Isopeptide bond</keyword>
<evidence type="ECO:0000256" key="1">
    <source>
        <dbReference type="ARBA" id="ARBA00000885"/>
    </source>
</evidence>
<feature type="domain" description="HECT" evidence="14">
    <location>
        <begin position="340"/>
        <end position="680"/>
    </location>
</feature>
<dbReference type="EMBL" id="AMQM01002531">
    <property type="status" value="NOT_ANNOTATED_CDS"/>
    <property type="molecule type" value="Genomic_DNA"/>
</dbReference>
<evidence type="ECO:0000256" key="10">
    <source>
        <dbReference type="ARBA" id="ARBA00067506"/>
    </source>
</evidence>
<dbReference type="InParanoid" id="T1EEP1"/>
<evidence type="ECO:0000313" key="15">
    <source>
        <dbReference type="EMBL" id="ESO11703.1"/>
    </source>
</evidence>
<evidence type="ECO:0000256" key="5">
    <source>
        <dbReference type="ARBA" id="ARBA00022679"/>
    </source>
</evidence>
<dbReference type="CTD" id="20195043"/>
<name>T1EEP1_HELRO</name>